<name>A0ABR4BM10_9LECA</name>
<evidence type="ECO:0000313" key="4">
    <source>
        <dbReference type="Proteomes" id="UP001590951"/>
    </source>
</evidence>
<dbReference type="Proteomes" id="UP001590951">
    <property type="component" value="Unassembled WGS sequence"/>
</dbReference>
<dbReference type="PANTHER" id="PTHR46411">
    <property type="entry name" value="FAMILY ATPASE, PUTATIVE-RELATED"/>
    <property type="match status" value="1"/>
</dbReference>
<proteinExistence type="predicted"/>
<dbReference type="SMART" id="SM00382">
    <property type="entry name" value="AAA"/>
    <property type="match status" value="1"/>
</dbReference>
<reference evidence="3 4" key="1">
    <citation type="submission" date="2024-09" db="EMBL/GenBank/DDBJ databases">
        <title>Rethinking Asexuality: The Enigmatic Case of Functional Sexual Genes in Lepraria (Stereocaulaceae).</title>
        <authorList>
            <person name="Doellman M."/>
            <person name="Sun Y."/>
            <person name="Barcenas-Pena A."/>
            <person name="Lumbsch H.T."/>
            <person name="Grewe F."/>
        </authorList>
    </citation>
    <scope>NUCLEOTIDE SEQUENCE [LARGE SCALE GENOMIC DNA]</scope>
    <source>
        <strain evidence="3 4">Grewe 0041</strain>
    </source>
</reference>
<dbReference type="InterPro" id="IPR027417">
    <property type="entry name" value="P-loop_NTPase"/>
</dbReference>
<dbReference type="Pfam" id="PF00004">
    <property type="entry name" value="AAA"/>
    <property type="match status" value="1"/>
</dbReference>
<keyword evidence="4" id="KW-1185">Reference proteome</keyword>
<dbReference type="Gene3D" id="3.40.50.300">
    <property type="entry name" value="P-loop containing nucleotide triphosphate hydrolases"/>
    <property type="match status" value="1"/>
</dbReference>
<feature type="compositionally biased region" description="Basic and acidic residues" evidence="1">
    <location>
        <begin position="64"/>
        <end position="74"/>
    </location>
</feature>
<dbReference type="SUPFAM" id="SSF52540">
    <property type="entry name" value="P-loop containing nucleoside triphosphate hydrolases"/>
    <property type="match status" value="1"/>
</dbReference>
<comment type="caution">
    <text evidence="3">The sequence shown here is derived from an EMBL/GenBank/DDBJ whole genome shotgun (WGS) entry which is preliminary data.</text>
</comment>
<dbReference type="EMBL" id="JBHFEH010000001">
    <property type="protein sequence ID" value="KAL2058743.1"/>
    <property type="molecule type" value="Genomic_DNA"/>
</dbReference>
<organism evidence="3 4">
    <name type="scientific">Lepraria finkii</name>
    <dbReference type="NCBI Taxonomy" id="1340010"/>
    <lineage>
        <taxon>Eukaryota</taxon>
        <taxon>Fungi</taxon>
        <taxon>Dikarya</taxon>
        <taxon>Ascomycota</taxon>
        <taxon>Pezizomycotina</taxon>
        <taxon>Lecanoromycetes</taxon>
        <taxon>OSLEUM clade</taxon>
        <taxon>Lecanoromycetidae</taxon>
        <taxon>Lecanorales</taxon>
        <taxon>Lecanorineae</taxon>
        <taxon>Stereocaulaceae</taxon>
        <taxon>Lepraria</taxon>
    </lineage>
</organism>
<dbReference type="InterPro" id="IPR003959">
    <property type="entry name" value="ATPase_AAA_core"/>
</dbReference>
<feature type="compositionally biased region" description="Polar residues" evidence="1">
    <location>
        <begin position="51"/>
        <end position="62"/>
    </location>
</feature>
<gene>
    <name evidence="3" type="ORF">ABVK25_000034</name>
</gene>
<dbReference type="InterPro" id="IPR003593">
    <property type="entry name" value="AAA+_ATPase"/>
</dbReference>
<evidence type="ECO:0000313" key="3">
    <source>
        <dbReference type="EMBL" id="KAL2058743.1"/>
    </source>
</evidence>
<dbReference type="PANTHER" id="PTHR46411:SF3">
    <property type="entry name" value="AAA+ ATPASE DOMAIN-CONTAINING PROTEIN"/>
    <property type="match status" value="1"/>
</dbReference>
<accession>A0ABR4BM10</accession>
<feature type="region of interest" description="Disordered" evidence="1">
    <location>
        <begin position="1"/>
        <end position="31"/>
    </location>
</feature>
<evidence type="ECO:0000259" key="2">
    <source>
        <dbReference type="SMART" id="SM00382"/>
    </source>
</evidence>
<feature type="compositionally biased region" description="Pro residues" evidence="1">
    <location>
        <begin position="11"/>
        <end position="23"/>
    </location>
</feature>
<feature type="region of interest" description="Disordered" evidence="1">
    <location>
        <begin position="50"/>
        <end position="74"/>
    </location>
</feature>
<evidence type="ECO:0000256" key="1">
    <source>
        <dbReference type="SAM" id="MobiDB-lite"/>
    </source>
</evidence>
<feature type="domain" description="AAA+ ATPase" evidence="2">
    <location>
        <begin position="267"/>
        <end position="394"/>
    </location>
</feature>
<sequence length="482" mass="53245">MAPTEISPKPSASPQPPATPPGSPTSMPFPQSVAVEDLKRLVVWLVKEAQNAESADKVQTTALEGEKDVQPAESRARASRLEYKTIDERWNEKTGRYETVESSPPGEVEGLDEYVFVARAWIDNKPSDPVFYIDVKSDKLRDILRTVLQDVHGVSLREDKPAVDRNLLYHYLPELEAYGTKMSDDVGQEQRQGAQQDDGSPTCAGGVLAISYGFAVDDISPIVWNPSSFANLAILPQIKNLVLALAKAHLGETSDHAFDDFVVGKGRGLILLLHGPPGVGKTLTAEGLSEYLKRPLYAISAEELGHDPKTLEEQLSHTSQPAHHWKALVLLDEADVFVQARSIDSQQNARVSVFLRKLEYNQGIMFLTTNRVRDFDDAIQSRITLALRYEPLSLATRKQIWVSFLKKAVTVNGAAKVDQKGLDRLAGKHINGRQIKNMVAAAYALAVHQNTEVSMSHLEVVTGLSEEFESDFGKDSNKHSYL</sequence>
<protein>
    <recommendedName>
        <fullName evidence="2">AAA+ ATPase domain-containing protein</fullName>
    </recommendedName>
</protein>